<proteinExistence type="predicted"/>
<sequence length="134" mass="15322">MEKKLKASELKARIEGFILHEMTHVWQWYGDEAATHPPAWLVEGIADCVPLSTGYKIYEWVKPGTGNKWNENTAISAAFLTYCNEVKFGFVPAINKMMQFNYVDDYFERLTGCGQIIRISTTRPPHHHPSTTTT</sequence>
<evidence type="ECO:0000313" key="2">
    <source>
        <dbReference type="Proteomes" id="UP001454036"/>
    </source>
</evidence>
<protein>
    <recommendedName>
        <fullName evidence="3">Plant basic secretory protein (BSP) family protein</fullName>
    </recommendedName>
</protein>
<dbReference type="EMBL" id="BAABME010017580">
    <property type="protein sequence ID" value="GAA0150602.1"/>
    <property type="molecule type" value="Genomic_DNA"/>
</dbReference>
<accession>A0AAV3PI66</accession>
<dbReference type="AlphaFoldDB" id="A0AAV3PI66"/>
<name>A0AAV3PI66_LITER</name>
<evidence type="ECO:0000313" key="1">
    <source>
        <dbReference type="EMBL" id="GAA0150602.1"/>
    </source>
</evidence>
<dbReference type="InterPro" id="IPR007541">
    <property type="entry name" value="Uncharacterised_BSP"/>
</dbReference>
<dbReference type="PANTHER" id="PTHR33321:SF12">
    <property type="entry name" value="PLANT BASIC SECRETORY PROTEIN (BSP) FAMILY PROTEIN"/>
    <property type="match status" value="1"/>
</dbReference>
<gene>
    <name evidence="1" type="ORF">LIER_37141</name>
</gene>
<evidence type="ECO:0008006" key="3">
    <source>
        <dbReference type="Google" id="ProtNLM"/>
    </source>
</evidence>
<organism evidence="1 2">
    <name type="scientific">Lithospermum erythrorhizon</name>
    <name type="common">Purple gromwell</name>
    <name type="synonym">Lithospermum officinale var. erythrorhizon</name>
    <dbReference type="NCBI Taxonomy" id="34254"/>
    <lineage>
        <taxon>Eukaryota</taxon>
        <taxon>Viridiplantae</taxon>
        <taxon>Streptophyta</taxon>
        <taxon>Embryophyta</taxon>
        <taxon>Tracheophyta</taxon>
        <taxon>Spermatophyta</taxon>
        <taxon>Magnoliopsida</taxon>
        <taxon>eudicotyledons</taxon>
        <taxon>Gunneridae</taxon>
        <taxon>Pentapetalae</taxon>
        <taxon>asterids</taxon>
        <taxon>lamiids</taxon>
        <taxon>Boraginales</taxon>
        <taxon>Boraginaceae</taxon>
        <taxon>Boraginoideae</taxon>
        <taxon>Lithospermeae</taxon>
        <taxon>Lithospermum</taxon>
    </lineage>
</organism>
<dbReference type="Proteomes" id="UP001454036">
    <property type="component" value="Unassembled WGS sequence"/>
</dbReference>
<reference evidence="1 2" key="1">
    <citation type="submission" date="2024-01" db="EMBL/GenBank/DDBJ databases">
        <title>The complete chloroplast genome sequence of Lithospermum erythrorhizon: insights into the phylogenetic relationship among Boraginaceae species and the maternal lineages of purple gromwells.</title>
        <authorList>
            <person name="Okada T."/>
            <person name="Watanabe K."/>
        </authorList>
    </citation>
    <scope>NUCLEOTIDE SEQUENCE [LARGE SCALE GENOMIC DNA]</scope>
</reference>
<keyword evidence="2" id="KW-1185">Reference proteome</keyword>
<dbReference type="PANTHER" id="PTHR33321">
    <property type="match status" value="1"/>
</dbReference>
<comment type="caution">
    <text evidence="1">The sequence shown here is derived from an EMBL/GenBank/DDBJ whole genome shotgun (WGS) entry which is preliminary data.</text>
</comment>
<dbReference type="Pfam" id="PF04450">
    <property type="entry name" value="BSP"/>
    <property type="match status" value="1"/>
</dbReference>